<evidence type="ECO:0000256" key="6">
    <source>
        <dbReference type="ARBA" id="ARBA00023192"/>
    </source>
</evidence>
<name>A0A914GZH3_GLORO</name>
<evidence type="ECO:0000256" key="9">
    <source>
        <dbReference type="RuleBase" id="RU362118"/>
    </source>
</evidence>
<dbReference type="EC" id="4.4.1.1" evidence="4"/>
<keyword evidence="5 8" id="KW-0663">Pyridoxal phosphate</keyword>
<dbReference type="GO" id="GO:0005737">
    <property type="term" value="C:cytoplasm"/>
    <property type="evidence" value="ECO:0007669"/>
    <property type="project" value="TreeGrafter"/>
</dbReference>
<organism evidence="11 12">
    <name type="scientific">Globodera rostochiensis</name>
    <name type="common">Golden nematode worm</name>
    <name type="synonym">Heterodera rostochiensis</name>
    <dbReference type="NCBI Taxonomy" id="31243"/>
    <lineage>
        <taxon>Eukaryota</taxon>
        <taxon>Metazoa</taxon>
        <taxon>Ecdysozoa</taxon>
        <taxon>Nematoda</taxon>
        <taxon>Chromadorea</taxon>
        <taxon>Rhabditida</taxon>
        <taxon>Tylenchina</taxon>
        <taxon>Tylenchomorpha</taxon>
        <taxon>Tylenchoidea</taxon>
        <taxon>Heteroderidae</taxon>
        <taxon>Heteroderinae</taxon>
        <taxon>Globodera</taxon>
    </lineage>
</organism>
<dbReference type="InterPro" id="IPR054542">
    <property type="entry name" value="Cys_met_metab_PP"/>
</dbReference>
<dbReference type="Gene3D" id="3.40.640.10">
    <property type="entry name" value="Type I PLP-dependent aspartate aminotransferase-like (Major domain)"/>
    <property type="match status" value="1"/>
</dbReference>
<dbReference type="InterPro" id="IPR015422">
    <property type="entry name" value="PyrdxlP-dep_Trfase_small"/>
</dbReference>
<sequence length="404" mass="44671">MSESDKLTAELNRKFAGFATTAIHAGNRPEQWDMNQVVPPISLSTTYKQSKPGEPKGHDYSRAGNPTRDVLQENIASLEGARFSRVFSSGLGATAAMANWLHAGDHILMADDGGTTQYFRRVSVVHHGVQLSFVDMTKLDDLRAALRPNTKMVWFESPSNPLLKVIDIEAVSKLVKAHNPESIVVVDNTFMSPFFQNPLALGADVVLHSLTKYINGHSDVVMGCLVTNSERLDAHFLFQQLAVGSVPSPFDVYLVFRGIKTLHLRMVQHQTNATAVARWLETDPRVEKVLYPALECHPQHDVHKKQATGMSGMISFYLRTGLEGSQKFLANLEVFTLAESLGGYESLAELPALMTHASVPPEIRQKLGIGNNLIRLSVGCEDIRDLIRDLDIAMKVAMGRSREE</sequence>
<dbReference type="InterPro" id="IPR015424">
    <property type="entry name" value="PyrdxlP-dep_Trfase"/>
</dbReference>
<evidence type="ECO:0000256" key="3">
    <source>
        <dbReference type="ARBA" id="ARBA00009077"/>
    </source>
</evidence>
<comment type="pathway">
    <text evidence="2">Amino-acid biosynthesis; L-cysteine biosynthesis; L-cysteine from L-homocysteine and L-serine: step 2/2.</text>
</comment>
<dbReference type="GO" id="GO:0019343">
    <property type="term" value="P:cysteine biosynthetic process via cystathionine"/>
    <property type="evidence" value="ECO:0007669"/>
    <property type="project" value="TreeGrafter"/>
</dbReference>
<dbReference type="GO" id="GO:0004123">
    <property type="term" value="F:cystathionine gamma-lyase activity"/>
    <property type="evidence" value="ECO:0007669"/>
    <property type="project" value="TreeGrafter"/>
</dbReference>
<protein>
    <recommendedName>
        <fullName evidence="4">cystathionine gamma-lyase</fullName>
        <ecNumber evidence="4">4.4.1.1</ecNumber>
    </recommendedName>
    <alternativeName>
        <fullName evidence="7">Gamma-cystathionase</fullName>
    </alternativeName>
</protein>
<feature type="region of interest" description="Disordered" evidence="10">
    <location>
        <begin position="45"/>
        <end position="66"/>
    </location>
</feature>
<evidence type="ECO:0000256" key="10">
    <source>
        <dbReference type="SAM" id="MobiDB-lite"/>
    </source>
</evidence>
<accession>A0A914GZH3</accession>
<dbReference type="GO" id="GO:0030170">
    <property type="term" value="F:pyridoxal phosphate binding"/>
    <property type="evidence" value="ECO:0007669"/>
    <property type="project" value="InterPro"/>
</dbReference>
<feature type="compositionally biased region" description="Basic and acidic residues" evidence="10">
    <location>
        <begin position="51"/>
        <end position="61"/>
    </location>
</feature>
<reference evidence="12" key="1">
    <citation type="submission" date="2022-11" db="UniProtKB">
        <authorList>
            <consortium name="WormBaseParasite"/>
        </authorList>
    </citation>
    <scope>IDENTIFICATION</scope>
</reference>
<evidence type="ECO:0000256" key="4">
    <source>
        <dbReference type="ARBA" id="ARBA00012085"/>
    </source>
</evidence>
<dbReference type="InterPro" id="IPR015421">
    <property type="entry name" value="PyrdxlP-dep_Trfase_major"/>
</dbReference>
<dbReference type="CDD" id="cd00614">
    <property type="entry name" value="CGS_like"/>
    <property type="match status" value="1"/>
</dbReference>
<dbReference type="PANTHER" id="PTHR11808">
    <property type="entry name" value="TRANS-SULFURATION ENZYME FAMILY MEMBER"/>
    <property type="match status" value="1"/>
</dbReference>
<evidence type="ECO:0000256" key="7">
    <source>
        <dbReference type="ARBA" id="ARBA00029853"/>
    </source>
</evidence>
<evidence type="ECO:0000313" key="11">
    <source>
        <dbReference type="Proteomes" id="UP000887572"/>
    </source>
</evidence>
<dbReference type="Gene3D" id="3.90.1150.10">
    <property type="entry name" value="Aspartate Aminotransferase, domain 1"/>
    <property type="match status" value="1"/>
</dbReference>
<proteinExistence type="inferred from homology"/>
<dbReference type="GO" id="GO:0019346">
    <property type="term" value="P:transsulfuration"/>
    <property type="evidence" value="ECO:0007669"/>
    <property type="project" value="InterPro"/>
</dbReference>
<dbReference type="WBParaSite" id="Gr19_v10_g12783.t1">
    <property type="protein sequence ID" value="Gr19_v10_g12783.t1"/>
    <property type="gene ID" value="Gr19_v10_g12783"/>
</dbReference>
<keyword evidence="6" id="KW-0198">Cysteine biosynthesis</keyword>
<evidence type="ECO:0000256" key="8">
    <source>
        <dbReference type="PIRSR" id="PIRSR001434-2"/>
    </source>
</evidence>
<dbReference type="PROSITE" id="PS00868">
    <property type="entry name" value="CYS_MET_METAB_PP"/>
    <property type="match status" value="1"/>
</dbReference>
<dbReference type="PANTHER" id="PTHR11808:SF15">
    <property type="entry name" value="CYSTATHIONINE GAMMA-LYASE"/>
    <property type="match status" value="1"/>
</dbReference>
<dbReference type="FunFam" id="3.40.640.10:FF:000009">
    <property type="entry name" value="Cystathionine gamma-synthase homolog"/>
    <property type="match status" value="1"/>
</dbReference>
<evidence type="ECO:0000256" key="2">
    <source>
        <dbReference type="ARBA" id="ARBA00005038"/>
    </source>
</evidence>
<comment type="cofactor">
    <cofactor evidence="1 9">
        <name>pyridoxal 5'-phosphate</name>
        <dbReference type="ChEBI" id="CHEBI:597326"/>
    </cofactor>
</comment>
<feature type="modified residue" description="N6-(pyridoxal phosphate)lysine" evidence="8">
    <location>
        <position position="212"/>
    </location>
</feature>
<evidence type="ECO:0000256" key="1">
    <source>
        <dbReference type="ARBA" id="ARBA00001933"/>
    </source>
</evidence>
<dbReference type="Pfam" id="PF01053">
    <property type="entry name" value="Cys_Met_Meta_PP"/>
    <property type="match status" value="1"/>
</dbReference>
<dbReference type="FunFam" id="3.90.1150.10:FF:000008">
    <property type="entry name" value="Cystathionine gamma-synthase"/>
    <property type="match status" value="1"/>
</dbReference>
<keyword evidence="6" id="KW-0028">Amino-acid biosynthesis</keyword>
<dbReference type="AlphaFoldDB" id="A0A914GZH3"/>
<evidence type="ECO:0000313" key="12">
    <source>
        <dbReference type="WBParaSite" id="Gr19_v10_g12783.t1"/>
    </source>
</evidence>
<dbReference type="SUPFAM" id="SSF53383">
    <property type="entry name" value="PLP-dependent transferases"/>
    <property type="match status" value="1"/>
</dbReference>
<keyword evidence="11" id="KW-1185">Reference proteome</keyword>
<comment type="similarity">
    <text evidence="3 9">Belongs to the trans-sulfuration enzymes family.</text>
</comment>
<dbReference type="InterPro" id="IPR000277">
    <property type="entry name" value="Cys/Met-Metab_PyrdxlP-dep_enz"/>
</dbReference>
<dbReference type="PIRSF" id="PIRSF001434">
    <property type="entry name" value="CGS"/>
    <property type="match status" value="1"/>
</dbReference>
<evidence type="ECO:0000256" key="5">
    <source>
        <dbReference type="ARBA" id="ARBA00022898"/>
    </source>
</evidence>
<dbReference type="Proteomes" id="UP000887572">
    <property type="component" value="Unplaced"/>
</dbReference>